<protein>
    <submittedName>
        <fullName evidence="1">Uncharacterized protein</fullName>
    </submittedName>
</protein>
<dbReference type="EMBL" id="ML994718">
    <property type="protein sequence ID" value="KAF2175971.1"/>
    <property type="molecule type" value="Genomic_DNA"/>
</dbReference>
<name>A0A6A6D914_9PEZI</name>
<sequence length="108" mass="12409">MQRIRNSSVRKRTLYLIEEGIKPRIVQLYGTHRNPARTSHTDPKEHVTVRLATADRATIGKAQTVHTYYDNKGTYAGDALYQGRERRKMASRVRLSICNYEEMRASGA</sequence>
<dbReference type="AlphaFoldDB" id="A0A6A6D914"/>
<reference evidence="1" key="1">
    <citation type="journal article" date="2020" name="Stud. Mycol.">
        <title>101 Dothideomycetes genomes: a test case for predicting lifestyles and emergence of pathogens.</title>
        <authorList>
            <person name="Haridas S."/>
            <person name="Albert R."/>
            <person name="Binder M."/>
            <person name="Bloem J."/>
            <person name="Labutti K."/>
            <person name="Salamov A."/>
            <person name="Andreopoulos B."/>
            <person name="Baker S."/>
            <person name="Barry K."/>
            <person name="Bills G."/>
            <person name="Bluhm B."/>
            <person name="Cannon C."/>
            <person name="Castanera R."/>
            <person name="Culley D."/>
            <person name="Daum C."/>
            <person name="Ezra D."/>
            <person name="Gonzalez J."/>
            <person name="Henrissat B."/>
            <person name="Kuo A."/>
            <person name="Liang C."/>
            <person name="Lipzen A."/>
            <person name="Lutzoni F."/>
            <person name="Magnuson J."/>
            <person name="Mondo S."/>
            <person name="Nolan M."/>
            <person name="Ohm R."/>
            <person name="Pangilinan J."/>
            <person name="Park H.-J."/>
            <person name="Ramirez L."/>
            <person name="Alfaro M."/>
            <person name="Sun H."/>
            <person name="Tritt A."/>
            <person name="Yoshinaga Y."/>
            <person name="Zwiers L.-H."/>
            <person name="Turgeon B."/>
            <person name="Goodwin S."/>
            <person name="Spatafora J."/>
            <person name="Crous P."/>
            <person name="Grigoriev I."/>
        </authorList>
    </citation>
    <scope>NUCLEOTIDE SEQUENCE</scope>
    <source>
        <strain evidence="1">CBS 207.26</strain>
    </source>
</reference>
<evidence type="ECO:0000313" key="2">
    <source>
        <dbReference type="Proteomes" id="UP000800200"/>
    </source>
</evidence>
<evidence type="ECO:0000313" key="1">
    <source>
        <dbReference type="EMBL" id="KAF2175971.1"/>
    </source>
</evidence>
<proteinExistence type="predicted"/>
<dbReference type="Proteomes" id="UP000800200">
    <property type="component" value="Unassembled WGS sequence"/>
</dbReference>
<gene>
    <name evidence="1" type="ORF">K469DRAFT_679261</name>
</gene>
<dbReference type="OrthoDB" id="3911445at2759"/>
<accession>A0A6A6D914</accession>
<keyword evidence="2" id="KW-1185">Reference proteome</keyword>
<organism evidence="1 2">
    <name type="scientific">Zopfia rhizophila CBS 207.26</name>
    <dbReference type="NCBI Taxonomy" id="1314779"/>
    <lineage>
        <taxon>Eukaryota</taxon>
        <taxon>Fungi</taxon>
        <taxon>Dikarya</taxon>
        <taxon>Ascomycota</taxon>
        <taxon>Pezizomycotina</taxon>
        <taxon>Dothideomycetes</taxon>
        <taxon>Dothideomycetes incertae sedis</taxon>
        <taxon>Zopfiaceae</taxon>
        <taxon>Zopfia</taxon>
    </lineage>
</organism>